<name>A0A0S4J4S5_BODSA</name>
<organism evidence="1 2">
    <name type="scientific">Bodo saltans</name>
    <name type="common">Flagellated protozoan</name>
    <dbReference type="NCBI Taxonomy" id="75058"/>
    <lineage>
        <taxon>Eukaryota</taxon>
        <taxon>Discoba</taxon>
        <taxon>Euglenozoa</taxon>
        <taxon>Kinetoplastea</taxon>
        <taxon>Metakinetoplastina</taxon>
        <taxon>Eubodonida</taxon>
        <taxon>Bodonidae</taxon>
        <taxon>Bodo</taxon>
    </lineage>
</organism>
<accession>A0A0S4J4S5</accession>
<evidence type="ECO:0000313" key="2">
    <source>
        <dbReference type="Proteomes" id="UP000051952"/>
    </source>
</evidence>
<dbReference type="VEuPathDB" id="TriTrypDB:BSAL_87455"/>
<sequence length="72" mass="7862">MFAKITNFTQHTIFDALLSPNRQQNVHEDAFCAELLQCTSSEGALKILQYWGAAVPDMRSMISAAGTAVTSI</sequence>
<protein>
    <submittedName>
        <fullName evidence="1">Uncharacterized protein</fullName>
    </submittedName>
</protein>
<proteinExistence type="predicted"/>
<dbReference type="EMBL" id="CYKH01001090">
    <property type="protein sequence ID" value="CUG83119.1"/>
    <property type="molecule type" value="Genomic_DNA"/>
</dbReference>
<dbReference type="AlphaFoldDB" id="A0A0S4J4S5"/>
<keyword evidence="2" id="KW-1185">Reference proteome</keyword>
<reference evidence="2" key="1">
    <citation type="submission" date="2015-09" db="EMBL/GenBank/DDBJ databases">
        <authorList>
            <consortium name="Pathogen Informatics"/>
        </authorList>
    </citation>
    <scope>NUCLEOTIDE SEQUENCE [LARGE SCALE GENOMIC DNA]</scope>
    <source>
        <strain evidence="2">Lake Konstanz</strain>
    </source>
</reference>
<evidence type="ECO:0000313" key="1">
    <source>
        <dbReference type="EMBL" id="CUG83119.1"/>
    </source>
</evidence>
<dbReference type="Proteomes" id="UP000051952">
    <property type="component" value="Unassembled WGS sequence"/>
</dbReference>
<gene>
    <name evidence="1" type="ORF">BSAL_87455</name>
</gene>